<dbReference type="PANTHER" id="PTHR30204:SF69">
    <property type="entry name" value="MERR-FAMILY TRANSCRIPTIONAL REGULATOR"/>
    <property type="match status" value="1"/>
</dbReference>
<dbReference type="GO" id="GO:0003677">
    <property type="term" value="F:DNA binding"/>
    <property type="evidence" value="ECO:0007669"/>
    <property type="project" value="UniProtKB-KW"/>
</dbReference>
<dbReference type="InterPro" id="IPR009061">
    <property type="entry name" value="DNA-bd_dom_put_sf"/>
</dbReference>
<dbReference type="SMART" id="SM00422">
    <property type="entry name" value="HTH_MERR"/>
    <property type="match status" value="1"/>
</dbReference>
<dbReference type="PROSITE" id="PS50937">
    <property type="entry name" value="HTH_MERR_2"/>
    <property type="match status" value="1"/>
</dbReference>
<name>A0A4U8Z3W3_METTU</name>
<proteinExistence type="predicted"/>
<dbReference type="OrthoDB" id="7817988at2"/>
<evidence type="ECO:0000256" key="1">
    <source>
        <dbReference type="ARBA" id="ARBA00022491"/>
    </source>
</evidence>
<evidence type="ECO:0000256" key="3">
    <source>
        <dbReference type="ARBA" id="ARBA00023125"/>
    </source>
</evidence>
<dbReference type="PROSITE" id="PS00552">
    <property type="entry name" value="HTH_MERR_1"/>
    <property type="match status" value="1"/>
</dbReference>
<evidence type="ECO:0000256" key="2">
    <source>
        <dbReference type="ARBA" id="ARBA00023015"/>
    </source>
</evidence>
<dbReference type="Pfam" id="PF13411">
    <property type="entry name" value="MerR_1"/>
    <property type="match status" value="1"/>
</dbReference>
<dbReference type="Gene3D" id="1.10.1660.10">
    <property type="match status" value="1"/>
</dbReference>
<evidence type="ECO:0000259" key="5">
    <source>
        <dbReference type="PROSITE" id="PS50937"/>
    </source>
</evidence>
<protein>
    <submittedName>
        <fullName evidence="6">MerR family transcriptional regulator</fullName>
    </submittedName>
</protein>
<feature type="domain" description="HTH merR-type" evidence="5">
    <location>
        <begin position="7"/>
        <end position="75"/>
    </location>
</feature>
<keyword evidence="2" id="KW-0805">Transcription regulation</keyword>
<dbReference type="CDD" id="cd01106">
    <property type="entry name" value="HTH_TipAL-Mta"/>
    <property type="match status" value="1"/>
</dbReference>
<keyword evidence="3" id="KW-0238">DNA-binding</keyword>
<dbReference type="AlphaFoldDB" id="A0A4U8Z3W3"/>
<evidence type="ECO:0000313" key="7">
    <source>
        <dbReference type="Proteomes" id="UP000294360"/>
    </source>
</evidence>
<accession>A0A4U8Z3W3</accession>
<dbReference type="EMBL" id="LR536450">
    <property type="protein sequence ID" value="VFU10130.1"/>
    <property type="molecule type" value="Genomic_DNA"/>
</dbReference>
<dbReference type="Proteomes" id="UP000294360">
    <property type="component" value="Chromosome"/>
</dbReference>
<dbReference type="KEGG" id="mtun:MTUNDRAET4_3243"/>
<dbReference type="InterPro" id="IPR000551">
    <property type="entry name" value="MerR-type_HTH_dom"/>
</dbReference>
<organism evidence="6 7">
    <name type="scientific">Methylocella tundrae</name>
    <dbReference type="NCBI Taxonomy" id="227605"/>
    <lineage>
        <taxon>Bacteria</taxon>
        <taxon>Pseudomonadati</taxon>
        <taxon>Pseudomonadota</taxon>
        <taxon>Alphaproteobacteria</taxon>
        <taxon>Hyphomicrobiales</taxon>
        <taxon>Beijerinckiaceae</taxon>
        <taxon>Methylocella</taxon>
    </lineage>
</organism>
<keyword evidence="1" id="KW-0678">Repressor</keyword>
<reference evidence="6 7" key="1">
    <citation type="submission" date="2019-03" db="EMBL/GenBank/DDBJ databases">
        <authorList>
            <person name="Kox A.R. M."/>
        </authorList>
    </citation>
    <scope>NUCLEOTIDE SEQUENCE [LARGE SCALE GENOMIC DNA]</scope>
    <source>
        <strain evidence="6">MTUNDRAET4 annotated genome</strain>
    </source>
</reference>
<dbReference type="GO" id="GO:0003700">
    <property type="term" value="F:DNA-binding transcription factor activity"/>
    <property type="evidence" value="ECO:0007669"/>
    <property type="project" value="InterPro"/>
</dbReference>
<sequence length="268" mass="28902">MANSGPYLRSAEVARRLGVSGKALRLYEAHGLLRAERTPAGWRVYGPDQIARLHQVIALKNFGFPLSRIAELLSGGLPDLATFLELHEQVLRQEAKRVDQALRLLSAARAKLAEHGSISSDDLMNLTKETAMTNKRNDDLAAAYRAVAAKHFSPSDQATLAANGYGGMDKADADWEALHGEATRLMKSGDPSSPEAMDLARRWMGKVFEATGGDPALTRKMRTVARETHEQPAFAAASSSSNDIMDFVGQAYGAAIAEGIMPKPDDAA</sequence>
<gene>
    <name evidence="6" type="ORF">MTUNDRAET4_3243</name>
</gene>
<evidence type="ECO:0000313" key="6">
    <source>
        <dbReference type="EMBL" id="VFU10130.1"/>
    </source>
</evidence>
<dbReference type="InterPro" id="IPR047057">
    <property type="entry name" value="MerR_fam"/>
</dbReference>
<keyword evidence="4" id="KW-0804">Transcription</keyword>
<dbReference type="SUPFAM" id="SSF46955">
    <property type="entry name" value="Putative DNA-binding domain"/>
    <property type="match status" value="1"/>
</dbReference>
<evidence type="ECO:0000256" key="4">
    <source>
        <dbReference type="ARBA" id="ARBA00023163"/>
    </source>
</evidence>
<dbReference type="PANTHER" id="PTHR30204">
    <property type="entry name" value="REDOX-CYCLING DRUG-SENSING TRANSCRIPTIONAL ACTIVATOR SOXR"/>
    <property type="match status" value="1"/>
</dbReference>